<dbReference type="Proteomes" id="UP000887568">
    <property type="component" value="Unplaced"/>
</dbReference>
<feature type="coiled-coil region" evidence="1">
    <location>
        <begin position="456"/>
        <end position="483"/>
    </location>
</feature>
<organism evidence="3 4">
    <name type="scientific">Patiria miniata</name>
    <name type="common">Bat star</name>
    <name type="synonym">Asterina miniata</name>
    <dbReference type="NCBI Taxonomy" id="46514"/>
    <lineage>
        <taxon>Eukaryota</taxon>
        <taxon>Metazoa</taxon>
        <taxon>Echinodermata</taxon>
        <taxon>Eleutherozoa</taxon>
        <taxon>Asterozoa</taxon>
        <taxon>Asteroidea</taxon>
        <taxon>Valvatacea</taxon>
        <taxon>Valvatida</taxon>
        <taxon>Asterinidae</taxon>
        <taxon>Patiria</taxon>
    </lineage>
</organism>
<reference evidence="3" key="1">
    <citation type="submission" date="2022-11" db="UniProtKB">
        <authorList>
            <consortium name="EnsemblMetazoa"/>
        </authorList>
    </citation>
    <scope>IDENTIFICATION</scope>
</reference>
<dbReference type="RefSeq" id="XP_038054957.1">
    <property type="nucleotide sequence ID" value="XM_038199029.1"/>
</dbReference>
<proteinExistence type="predicted"/>
<keyword evidence="4" id="KW-1185">Reference proteome</keyword>
<dbReference type="AlphaFoldDB" id="A0A913ZTM8"/>
<dbReference type="EnsemblMetazoa" id="XM_038199029.1">
    <property type="protein sequence ID" value="XP_038054957.1"/>
    <property type="gene ID" value="LOC119727165"/>
</dbReference>
<accession>A0A913ZTM8</accession>
<keyword evidence="1" id="KW-0175">Coiled coil</keyword>
<protein>
    <submittedName>
        <fullName evidence="3">Uncharacterized protein</fullName>
    </submittedName>
</protein>
<evidence type="ECO:0000256" key="2">
    <source>
        <dbReference type="SAM" id="MobiDB-lite"/>
    </source>
</evidence>
<evidence type="ECO:0000313" key="3">
    <source>
        <dbReference type="EnsemblMetazoa" id="XP_038054957.1"/>
    </source>
</evidence>
<evidence type="ECO:0000313" key="4">
    <source>
        <dbReference type="Proteomes" id="UP000887568"/>
    </source>
</evidence>
<name>A0A913ZTM8_PATMI</name>
<dbReference type="GeneID" id="119727165"/>
<evidence type="ECO:0000256" key="1">
    <source>
        <dbReference type="SAM" id="Coils"/>
    </source>
</evidence>
<feature type="region of interest" description="Disordered" evidence="2">
    <location>
        <begin position="1"/>
        <end position="20"/>
    </location>
</feature>
<sequence length="724" mass="84067">MDIASSPSFEKQDETTGKWQVTKKAEYKKKRAYEELKKEYTAHPEDLPLDKKLELCYLKFQNLEFKEVQDMLGEMEEDNFKIPHLLAETNWKLGLEKEKEMEAETQKCEPTKATPYFEEARKNMYLAIQKGLTNMGGRKILADIALSIARNQFHLVDSQQPEPTRAPVPLESPCIKSYREAVRCGSVVASLELLRLVSPQLKTTTSRSHFLMILAEIDLCCSQDPSVHLHQDVKPLPLEDDQLKDLSTVDCEEMRNHIDNLIQEGSYFTPAWEEYFNMERRFLEERLTNNDKKVELDGREEEADSTQLASKKTRSAGIKCCSQIRPLLDHIIVEFREKQLGIEDQRMKLYFPLICESRDYQNDNERREETTKSLRKVLQDYFEIDMANHYPKLFKNVLEVQPSYDSQNDFLRSLFDVVNNYKHETFNQDKLLKDIDDPVKFFRQCMDKVEEIWIFFSDAMRETRDLKEKVKQLEDDIRRGKYEKADELLEVLSNNEDFVVRIGSTWELLKKMALIRRSIQQQTVDDAESKLVDGEFGFSHDLRRCHLTVELLKTDPGASSTELHEKCRDTCREATNMLALVLSKKKPHGGQSATQQPMPAVTFPFCDLHPGVDRVDQWKGKVKKHLNKELNKMGIPGSVKDNKELLETIMQAQPCTDEENYQFMAVEQFLKQCDEGGAIPDTVSIKPNNQEEKTFQVLDLTRWITDNAEKIAINIDTLKKVAGQ</sequence>